<feature type="transmembrane region" description="Helical" evidence="7">
    <location>
        <begin position="86"/>
        <end position="112"/>
    </location>
</feature>
<comment type="subcellular location">
    <subcellularLocation>
        <location evidence="1 7">Cell membrane</location>
        <topology evidence="1 7">Multi-pass membrane protein</topology>
    </subcellularLocation>
</comment>
<evidence type="ECO:0000256" key="1">
    <source>
        <dbReference type="ARBA" id="ARBA00004651"/>
    </source>
</evidence>
<evidence type="ECO:0000256" key="7">
    <source>
        <dbReference type="RuleBase" id="RU363032"/>
    </source>
</evidence>
<dbReference type="InterPro" id="IPR005769">
    <property type="entry name" value="PhnE/PtxC"/>
</dbReference>
<dbReference type="GO" id="GO:0015416">
    <property type="term" value="F:ABC-type phosphonate transporter activity"/>
    <property type="evidence" value="ECO:0007669"/>
    <property type="project" value="InterPro"/>
</dbReference>
<evidence type="ECO:0000256" key="5">
    <source>
        <dbReference type="ARBA" id="ARBA00022989"/>
    </source>
</evidence>
<dbReference type="SUPFAM" id="SSF161098">
    <property type="entry name" value="MetI-like"/>
    <property type="match status" value="1"/>
</dbReference>
<dbReference type="PROSITE" id="PS50928">
    <property type="entry name" value="ABC_TM1"/>
    <property type="match status" value="1"/>
</dbReference>
<keyword evidence="6 7" id="KW-0472">Membrane</keyword>
<dbReference type="GO" id="GO:0005886">
    <property type="term" value="C:plasma membrane"/>
    <property type="evidence" value="ECO:0007669"/>
    <property type="project" value="UniProtKB-SubCell"/>
</dbReference>
<feature type="domain" description="ABC transmembrane type-1" evidence="8">
    <location>
        <begin position="82"/>
        <end position="264"/>
    </location>
</feature>
<evidence type="ECO:0000256" key="6">
    <source>
        <dbReference type="ARBA" id="ARBA00023136"/>
    </source>
</evidence>
<dbReference type="InterPro" id="IPR000515">
    <property type="entry name" value="MetI-like"/>
</dbReference>
<feature type="transmembrane region" description="Helical" evidence="7">
    <location>
        <begin position="245"/>
        <end position="267"/>
    </location>
</feature>
<protein>
    <submittedName>
        <fullName evidence="9">Phosphonate ABC transporter, permease protein PhnE</fullName>
    </submittedName>
</protein>
<proteinExistence type="inferred from homology"/>
<gene>
    <name evidence="9" type="primary">phnE</name>
    <name evidence="9" type="ORF">FYC77_06650</name>
</gene>
<feature type="transmembrane region" description="Helical" evidence="7">
    <location>
        <begin position="25"/>
        <end position="48"/>
    </location>
</feature>
<dbReference type="Pfam" id="PF00528">
    <property type="entry name" value="BPD_transp_1"/>
    <property type="match status" value="1"/>
</dbReference>
<dbReference type="PANTHER" id="PTHR30043">
    <property type="entry name" value="PHOSPHONATES TRANSPORT SYSTEM PERMEASE PROTEIN"/>
    <property type="match status" value="1"/>
</dbReference>
<evidence type="ECO:0000313" key="10">
    <source>
        <dbReference type="Proteomes" id="UP000324104"/>
    </source>
</evidence>
<comment type="caution">
    <text evidence="9">The sequence shown here is derived from an EMBL/GenBank/DDBJ whole genome shotgun (WGS) entry which is preliminary data.</text>
</comment>
<reference evidence="9 10" key="1">
    <citation type="submission" date="2019-08" db="EMBL/GenBank/DDBJ databases">
        <title>Archaea genome.</title>
        <authorList>
            <person name="Kajale S."/>
            <person name="Shouche Y."/>
            <person name="Deshpande N."/>
            <person name="Sharma A."/>
        </authorList>
    </citation>
    <scope>NUCLEOTIDE SEQUENCE [LARGE SCALE GENOMIC DNA]</scope>
    <source>
        <strain evidence="9 10">ESP3B_9</strain>
    </source>
</reference>
<keyword evidence="3" id="KW-1003">Cell membrane</keyword>
<dbReference type="RefSeq" id="WP_149080724.1">
    <property type="nucleotide sequence ID" value="NZ_VTAW01000006.1"/>
</dbReference>
<evidence type="ECO:0000256" key="4">
    <source>
        <dbReference type="ARBA" id="ARBA00022692"/>
    </source>
</evidence>
<dbReference type="CDD" id="cd06261">
    <property type="entry name" value="TM_PBP2"/>
    <property type="match status" value="1"/>
</dbReference>
<keyword evidence="10" id="KW-1185">Reference proteome</keyword>
<dbReference type="PANTHER" id="PTHR30043:SF1">
    <property type="entry name" value="ABC TRANSPORT SYSTEM PERMEASE PROTEIN P69"/>
    <property type="match status" value="1"/>
</dbReference>
<feature type="transmembrane region" description="Helical" evidence="7">
    <location>
        <begin position="192"/>
        <end position="212"/>
    </location>
</feature>
<feature type="transmembrane region" description="Helical" evidence="7">
    <location>
        <begin position="219"/>
        <end position="239"/>
    </location>
</feature>
<keyword evidence="2 7" id="KW-0813">Transport</keyword>
<keyword evidence="4 7" id="KW-0812">Transmembrane</keyword>
<keyword evidence="5 7" id="KW-1133">Transmembrane helix</keyword>
<dbReference type="AlphaFoldDB" id="A0A5D5AP78"/>
<sequence length="272" mass="29467">MVAETEQPRSTWHRPTTFYDHRVKWGIYVALAAFLAWSLWGILAGVGLSRFTEGLGYGVTLLQTMYPPRTEAGDLVRLGDRLLESVAMAMVATAIGVTISIPVAFGAAQNLVSRPIYLLSRAIISISRAIDGLIVAIIAVMAFGFGPLAGIIAISFKTVGFFSKLLSEDVEDINMGSIESVESTGASRFQTLVYGVVPQIVPRFVGLTVYRWDINIRASAIIGIVGAGGIGQLLMTAYSRYEFDYVASILLGIILVVLLAEYVSAVVRRRVQ</sequence>
<feature type="transmembrane region" description="Helical" evidence="7">
    <location>
        <begin position="133"/>
        <end position="156"/>
    </location>
</feature>
<dbReference type="Gene3D" id="1.10.3720.10">
    <property type="entry name" value="MetI-like"/>
    <property type="match status" value="1"/>
</dbReference>
<evidence type="ECO:0000256" key="3">
    <source>
        <dbReference type="ARBA" id="ARBA00022475"/>
    </source>
</evidence>
<name>A0A5D5AP78_9EURY</name>
<dbReference type="EMBL" id="VTAW01000006">
    <property type="protein sequence ID" value="TYT62707.1"/>
    <property type="molecule type" value="Genomic_DNA"/>
</dbReference>
<dbReference type="Proteomes" id="UP000324104">
    <property type="component" value="Unassembled WGS sequence"/>
</dbReference>
<evidence type="ECO:0000313" key="9">
    <source>
        <dbReference type="EMBL" id="TYT62707.1"/>
    </source>
</evidence>
<evidence type="ECO:0000259" key="8">
    <source>
        <dbReference type="PROSITE" id="PS50928"/>
    </source>
</evidence>
<evidence type="ECO:0000256" key="2">
    <source>
        <dbReference type="ARBA" id="ARBA00022448"/>
    </source>
</evidence>
<accession>A0A5D5AP78</accession>
<dbReference type="NCBIfam" id="TIGR01097">
    <property type="entry name" value="PhnE"/>
    <property type="match status" value="1"/>
</dbReference>
<comment type="similarity">
    <text evidence="7">Belongs to the binding-protein-dependent transport system permease family.</text>
</comment>
<organism evidence="9 10">
    <name type="scientific">Natrialba swarupiae</name>
    <dbReference type="NCBI Taxonomy" id="2448032"/>
    <lineage>
        <taxon>Archaea</taxon>
        <taxon>Methanobacteriati</taxon>
        <taxon>Methanobacteriota</taxon>
        <taxon>Stenosarchaea group</taxon>
        <taxon>Halobacteria</taxon>
        <taxon>Halobacteriales</taxon>
        <taxon>Natrialbaceae</taxon>
        <taxon>Natrialba</taxon>
    </lineage>
</organism>
<dbReference type="InterPro" id="IPR035906">
    <property type="entry name" value="MetI-like_sf"/>
</dbReference>